<dbReference type="Gramene" id="OB01G33740.1">
    <property type="protein sequence ID" value="OB01G33740.1"/>
    <property type="gene ID" value="OB01G33740"/>
</dbReference>
<dbReference type="HOGENOM" id="CLU_2270659_0_0_1"/>
<sequence>MACDPFLSFSPRPLLLKDFYIKTEKIKLVVSEIYVKRGGTRTGFQTPRSPHGQNQKTGIDRRRGAASPPHGGSSGLPPRPSPSESFLPEAYVSPPASPRVRSR</sequence>
<proteinExistence type="predicted"/>
<reference evidence="2" key="1">
    <citation type="journal article" date="2013" name="Nat. Commun.">
        <title>Whole-genome sequencing of Oryza brachyantha reveals mechanisms underlying Oryza genome evolution.</title>
        <authorList>
            <person name="Chen J."/>
            <person name="Huang Q."/>
            <person name="Gao D."/>
            <person name="Wang J."/>
            <person name="Lang Y."/>
            <person name="Liu T."/>
            <person name="Li B."/>
            <person name="Bai Z."/>
            <person name="Luis Goicoechea J."/>
            <person name="Liang C."/>
            <person name="Chen C."/>
            <person name="Zhang W."/>
            <person name="Sun S."/>
            <person name="Liao Y."/>
            <person name="Zhang X."/>
            <person name="Yang L."/>
            <person name="Song C."/>
            <person name="Wang M."/>
            <person name="Shi J."/>
            <person name="Liu G."/>
            <person name="Liu J."/>
            <person name="Zhou H."/>
            <person name="Zhou W."/>
            <person name="Yu Q."/>
            <person name="An N."/>
            <person name="Chen Y."/>
            <person name="Cai Q."/>
            <person name="Wang B."/>
            <person name="Liu B."/>
            <person name="Min J."/>
            <person name="Huang Y."/>
            <person name="Wu H."/>
            <person name="Li Z."/>
            <person name="Zhang Y."/>
            <person name="Yin Y."/>
            <person name="Song W."/>
            <person name="Jiang J."/>
            <person name="Jackson S.A."/>
            <person name="Wing R.A."/>
            <person name="Wang J."/>
            <person name="Chen M."/>
        </authorList>
    </citation>
    <scope>NUCLEOTIDE SEQUENCE [LARGE SCALE GENOMIC DNA]</scope>
    <source>
        <strain evidence="2">cv. IRGC 101232</strain>
    </source>
</reference>
<accession>J3L2B8</accession>
<keyword evidence="3" id="KW-1185">Reference proteome</keyword>
<dbReference type="AlphaFoldDB" id="J3L2B8"/>
<dbReference type="Proteomes" id="UP000006038">
    <property type="component" value="Chromosome 1"/>
</dbReference>
<evidence type="ECO:0000313" key="2">
    <source>
        <dbReference type="EnsemblPlants" id="OB01G33740.1"/>
    </source>
</evidence>
<feature type="compositionally biased region" description="Polar residues" evidence="1">
    <location>
        <begin position="42"/>
        <end position="57"/>
    </location>
</feature>
<feature type="region of interest" description="Disordered" evidence="1">
    <location>
        <begin position="39"/>
        <end position="103"/>
    </location>
</feature>
<organism evidence="2">
    <name type="scientific">Oryza brachyantha</name>
    <name type="common">malo sina</name>
    <dbReference type="NCBI Taxonomy" id="4533"/>
    <lineage>
        <taxon>Eukaryota</taxon>
        <taxon>Viridiplantae</taxon>
        <taxon>Streptophyta</taxon>
        <taxon>Embryophyta</taxon>
        <taxon>Tracheophyta</taxon>
        <taxon>Spermatophyta</taxon>
        <taxon>Magnoliopsida</taxon>
        <taxon>Liliopsida</taxon>
        <taxon>Poales</taxon>
        <taxon>Poaceae</taxon>
        <taxon>BOP clade</taxon>
        <taxon>Oryzoideae</taxon>
        <taxon>Oryzeae</taxon>
        <taxon>Oryzinae</taxon>
        <taxon>Oryza</taxon>
    </lineage>
</organism>
<dbReference type="EnsemblPlants" id="OB01G33740.1">
    <property type="protein sequence ID" value="OB01G33740.1"/>
    <property type="gene ID" value="OB01G33740"/>
</dbReference>
<reference evidence="2" key="2">
    <citation type="submission" date="2013-04" db="UniProtKB">
        <authorList>
            <consortium name="EnsemblPlants"/>
        </authorList>
    </citation>
    <scope>IDENTIFICATION</scope>
</reference>
<name>J3L2B8_ORYBR</name>
<protein>
    <submittedName>
        <fullName evidence="2">Uncharacterized protein</fullName>
    </submittedName>
</protein>
<evidence type="ECO:0000313" key="3">
    <source>
        <dbReference type="Proteomes" id="UP000006038"/>
    </source>
</evidence>
<evidence type="ECO:0000256" key="1">
    <source>
        <dbReference type="SAM" id="MobiDB-lite"/>
    </source>
</evidence>